<evidence type="ECO:0000313" key="2">
    <source>
        <dbReference type="Proteomes" id="UP000298196"/>
    </source>
</evidence>
<dbReference type="AlphaFoldDB" id="A0A4Z0L4X2"/>
<reference evidence="1 2" key="1">
    <citation type="submission" date="2018-03" db="EMBL/GenBank/DDBJ databases">
        <title>Non-Typhoidal Salmonella genome sequencing and assembly.</title>
        <authorList>
            <person name="Matchawe C."/>
        </authorList>
    </citation>
    <scope>NUCLEOTIDE SEQUENCE [LARGE SCALE GENOMIC DNA]</scope>
    <source>
        <strain evidence="1 2">22sa</strain>
    </source>
</reference>
<feature type="non-terminal residue" evidence="1">
    <location>
        <position position="39"/>
    </location>
</feature>
<keyword evidence="2" id="KW-1185">Reference proteome</keyword>
<dbReference type="EMBL" id="PYKI01002452">
    <property type="protein sequence ID" value="TGD50882.1"/>
    <property type="molecule type" value="Genomic_DNA"/>
</dbReference>
<name>A0A4Z0L4X2_SALET</name>
<proteinExistence type="predicted"/>
<accession>A0A4Z0L4X2</accession>
<protein>
    <submittedName>
        <fullName evidence="1">Crotonobetaine/carnitine-CoA ligase</fullName>
    </submittedName>
</protein>
<keyword evidence="1" id="KW-0436">Ligase</keyword>
<dbReference type="GO" id="GO:0016874">
    <property type="term" value="F:ligase activity"/>
    <property type="evidence" value="ECO:0007669"/>
    <property type="project" value="UniProtKB-KW"/>
</dbReference>
<comment type="caution">
    <text evidence="1">The sequence shown here is derived from an EMBL/GenBank/DDBJ whole genome shotgun (WGS) entry which is preliminary data.</text>
</comment>
<evidence type="ECO:0000313" key="1">
    <source>
        <dbReference type="EMBL" id="TGD50882.1"/>
    </source>
</evidence>
<dbReference type="Proteomes" id="UP000298196">
    <property type="component" value="Unassembled WGS sequence"/>
</dbReference>
<gene>
    <name evidence="1" type="ORF">C9F07_24225</name>
</gene>
<sequence>MDIVGGQNLRQMWDDLAGVYGDKSALIFESCEGIVRQFS</sequence>
<organism evidence="1 2">
    <name type="scientific">Salmonella enterica subsp. enterica serovar Poona</name>
    <dbReference type="NCBI Taxonomy" id="436295"/>
    <lineage>
        <taxon>Bacteria</taxon>
        <taxon>Pseudomonadati</taxon>
        <taxon>Pseudomonadota</taxon>
        <taxon>Gammaproteobacteria</taxon>
        <taxon>Enterobacterales</taxon>
        <taxon>Enterobacteriaceae</taxon>
        <taxon>Salmonella</taxon>
    </lineage>
</organism>